<dbReference type="PROSITE" id="PS51746">
    <property type="entry name" value="PPM_2"/>
    <property type="match status" value="1"/>
</dbReference>
<feature type="region of interest" description="Disordered" evidence="6">
    <location>
        <begin position="1"/>
        <end position="21"/>
    </location>
</feature>
<dbReference type="EMBL" id="KV454475">
    <property type="protein sequence ID" value="ODV63294.1"/>
    <property type="molecule type" value="Genomic_DNA"/>
</dbReference>
<dbReference type="GO" id="GO:0046872">
    <property type="term" value="F:metal ion binding"/>
    <property type="evidence" value="ECO:0007669"/>
    <property type="project" value="UniProtKB-KW"/>
</dbReference>
<dbReference type="OrthoDB" id="10264738at2759"/>
<gene>
    <name evidence="8" type="ORF">ASCRUDRAFT_52060</name>
</gene>
<evidence type="ECO:0000256" key="2">
    <source>
        <dbReference type="ARBA" id="ARBA00022723"/>
    </source>
</evidence>
<accession>A0A1D2VNX4</accession>
<keyword evidence="9" id="KW-1185">Reference proteome</keyword>
<evidence type="ECO:0000259" key="7">
    <source>
        <dbReference type="PROSITE" id="PS51746"/>
    </source>
</evidence>
<dbReference type="InParanoid" id="A0A1D2VNX4"/>
<dbReference type="FunCoup" id="A0A1D2VNX4">
    <property type="interactions" value="282"/>
</dbReference>
<dbReference type="InterPro" id="IPR015655">
    <property type="entry name" value="PP2C"/>
</dbReference>
<dbReference type="PANTHER" id="PTHR13832:SF837">
    <property type="entry name" value="PROTEIN PHOSPHATASE 2C-LIKE DOMAIN-CONTAINING PROTEIN 1"/>
    <property type="match status" value="1"/>
</dbReference>
<dbReference type="Gene3D" id="3.60.40.10">
    <property type="entry name" value="PPM-type phosphatase domain"/>
    <property type="match status" value="1"/>
</dbReference>
<evidence type="ECO:0000256" key="4">
    <source>
        <dbReference type="ARBA" id="ARBA00022912"/>
    </source>
</evidence>
<keyword evidence="2" id="KW-0479">Metal-binding</keyword>
<dbReference type="CDD" id="cd00143">
    <property type="entry name" value="PP2Cc"/>
    <property type="match status" value="1"/>
</dbReference>
<evidence type="ECO:0000313" key="9">
    <source>
        <dbReference type="Proteomes" id="UP000095038"/>
    </source>
</evidence>
<dbReference type="STRING" id="1344418.A0A1D2VNX4"/>
<dbReference type="PROSITE" id="PS01032">
    <property type="entry name" value="PPM_1"/>
    <property type="match status" value="1"/>
</dbReference>
<evidence type="ECO:0000256" key="1">
    <source>
        <dbReference type="ARBA" id="ARBA00006702"/>
    </source>
</evidence>
<comment type="similarity">
    <text evidence="1 5">Belongs to the PP2C family.</text>
</comment>
<evidence type="ECO:0000256" key="3">
    <source>
        <dbReference type="ARBA" id="ARBA00022801"/>
    </source>
</evidence>
<dbReference type="InterPro" id="IPR036457">
    <property type="entry name" value="PPM-type-like_dom_sf"/>
</dbReference>
<evidence type="ECO:0000256" key="6">
    <source>
        <dbReference type="SAM" id="MobiDB-lite"/>
    </source>
</evidence>
<proteinExistence type="inferred from homology"/>
<dbReference type="RefSeq" id="XP_020049601.1">
    <property type="nucleotide sequence ID" value="XM_020191090.1"/>
</dbReference>
<dbReference type="Proteomes" id="UP000095038">
    <property type="component" value="Unassembled WGS sequence"/>
</dbReference>
<keyword evidence="4 5" id="KW-0904">Protein phosphatase</keyword>
<dbReference type="PANTHER" id="PTHR13832">
    <property type="entry name" value="PROTEIN PHOSPHATASE 2C"/>
    <property type="match status" value="1"/>
</dbReference>
<keyword evidence="3 5" id="KW-0378">Hydrolase</keyword>
<dbReference type="InterPro" id="IPR000222">
    <property type="entry name" value="PP2C_BS"/>
</dbReference>
<dbReference type="GO" id="GO:0004722">
    <property type="term" value="F:protein serine/threonine phosphatase activity"/>
    <property type="evidence" value="ECO:0007669"/>
    <property type="project" value="InterPro"/>
</dbReference>
<protein>
    <submittedName>
        <fullName evidence="8">Protein serine/threonine phosphatase 2C</fullName>
    </submittedName>
</protein>
<evidence type="ECO:0000313" key="8">
    <source>
        <dbReference type="EMBL" id="ODV63294.1"/>
    </source>
</evidence>
<reference evidence="9" key="1">
    <citation type="submission" date="2016-05" db="EMBL/GenBank/DDBJ databases">
        <title>Comparative genomics of biotechnologically important yeasts.</title>
        <authorList>
            <consortium name="DOE Joint Genome Institute"/>
            <person name="Riley R."/>
            <person name="Haridas S."/>
            <person name="Wolfe K.H."/>
            <person name="Lopes M.R."/>
            <person name="Hittinger C.T."/>
            <person name="Goker M."/>
            <person name="Salamov A."/>
            <person name="Wisecaver J."/>
            <person name="Long T.M."/>
            <person name="Aerts A.L."/>
            <person name="Barry K."/>
            <person name="Choi C."/>
            <person name="Clum A."/>
            <person name="Coughlan A.Y."/>
            <person name="Deshpande S."/>
            <person name="Douglass A.P."/>
            <person name="Hanson S.J."/>
            <person name="Klenk H.-P."/>
            <person name="Labutti K."/>
            <person name="Lapidus A."/>
            <person name="Lindquist E."/>
            <person name="Lipzen A."/>
            <person name="Meier-Kolthoff J.P."/>
            <person name="Ohm R.A."/>
            <person name="Otillar R.P."/>
            <person name="Pangilinan J."/>
            <person name="Peng Y."/>
            <person name="Rokas A."/>
            <person name="Rosa C.A."/>
            <person name="Scheuner C."/>
            <person name="Sibirny A.A."/>
            <person name="Slot J.C."/>
            <person name="Stielow J.B."/>
            <person name="Sun H."/>
            <person name="Kurtzman C.P."/>
            <person name="Blackwell M."/>
            <person name="Grigoriev I.V."/>
            <person name="Jeffries T.W."/>
        </authorList>
    </citation>
    <scope>NUCLEOTIDE SEQUENCE [LARGE SCALE GENOMIC DNA]</scope>
    <source>
        <strain evidence="9">DSM 1968</strain>
    </source>
</reference>
<name>A0A1D2VNX4_9ASCO</name>
<dbReference type="AlphaFoldDB" id="A0A1D2VNX4"/>
<evidence type="ECO:0000256" key="5">
    <source>
        <dbReference type="RuleBase" id="RU003465"/>
    </source>
</evidence>
<dbReference type="GeneID" id="30964726"/>
<organism evidence="8 9">
    <name type="scientific">Ascoidea rubescens DSM 1968</name>
    <dbReference type="NCBI Taxonomy" id="1344418"/>
    <lineage>
        <taxon>Eukaryota</taxon>
        <taxon>Fungi</taxon>
        <taxon>Dikarya</taxon>
        <taxon>Ascomycota</taxon>
        <taxon>Saccharomycotina</taxon>
        <taxon>Saccharomycetes</taxon>
        <taxon>Ascoideaceae</taxon>
        <taxon>Ascoidea</taxon>
    </lineage>
</organism>
<sequence length="418" mass="48042">MDPNSQNNDSKSKIHKSKGIRKIKSIKTKRLSTTNSYKSLQKSEKNERKQSAQIIDYKLSFKVGVSEEKNSKFRKTMEDVHTYISNFNETLDCGYFALFDGHAGVETANWCGKYLHLLLKKKIEEKKISSHSIDIKGCLNDTFQEADFLIESHPNKIGLRGGSTAAVAVVLWEKNEKQTNDKYKDKYKDKENFNDNDNDNDDIKYNKLRKIFDYVPPNDNYKRVLYTANVGDSRIILCRNGFAIRLSYDHKGGDSNESTRIVNSGGMIIRNRVNGILAITRALGDCYMKELVIAKPYTTSLEMTRDDDFLIIACDGLWDIVKDQEAVDLIKDVKDCDKASKILSDYAIKNGSMDNITIMVVRFDQRIFDYKDDKKVKKNSFENPETEKSSRIRYGNRERRFSILEPACIITLNKSSKH</sequence>
<dbReference type="Pfam" id="PF00481">
    <property type="entry name" value="PP2C"/>
    <property type="match status" value="2"/>
</dbReference>
<dbReference type="SMART" id="SM00332">
    <property type="entry name" value="PP2Cc"/>
    <property type="match status" value="1"/>
</dbReference>
<dbReference type="SUPFAM" id="SSF81606">
    <property type="entry name" value="PP2C-like"/>
    <property type="match status" value="1"/>
</dbReference>
<dbReference type="InterPro" id="IPR001932">
    <property type="entry name" value="PPM-type_phosphatase-like_dom"/>
</dbReference>
<feature type="domain" description="PPM-type phosphatase" evidence="7">
    <location>
        <begin position="62"/>
        <end position="363"/>
    </location>
</feature>